<keyword evidence="3" id="KW-1185">Reference proteome</keyword>
<reference evidence="2 3" key="1">
    <citation type="submission" date="2023-05" db="EMBL/GenBank/DDBJ databases">
        <title>B98-5 Cell Line De Novo Hybrid Assembly: An Optical Mapping Approach.</title>
        <authorList>
            <person name="Kananen K."/>
            <person name="Auerbach J.A."/>
            <person name="Kautto E."/>
            <person name="Blachly J.S."/>
        </authorList>
    </citation>
    <scope>NUCLEOTIDE SEQUENCE [LARGE SCALE GENOMIC DNA]</scope>
    <source>
        <strain evidence="2">B95-8</strain>
        <tissue evidence="2">Cell line</tissue>
    </source>
</reference>
<comment type="caution">
    <text evidence="2">The sequence shown here is derived from an EMBL/GenBank/DDBJ whole genome shotgun (WGS) entry which is preliminary data.</text>
</comment>
<organism evidence="2 3">
    <name type="scientific">Saguinus oedipus</name>
    <name type="common">Cotton-top tamarin</name>
    <name type="synonym">Oedipomidas oedipus</name>
    <dbReference type="NCBI Taxonomy" id="9490"/>
    <lineage>
        <taxon>Eukaryota</taxon>
        <taxon>Metazoa</taxon>
        <taxon>Chordata</taxon>
        <taxon>Craniata</taxon>
        <taxon>Vertebrata</taxon>
        <taxon>Euteleostomi</taxon>
        <taxon>Mammalia</taxon>
        <taxon>Eutheria</taxon>
        <taxon>Euarchontoglires</taxon>
        <taxon>Primates</taxon>
        <taxon>Haplorrhini</taxon>
        <taxon>Platyrrhini</taxon>
        <taxon>Cebidae</taxon>
        <taxon>Callitrichinae</taxon>
        <taxon>Saguinus</taxon>
    </lineage>
</organism>
<dbReference type="EMBL" id="JASSZA010000003">
    <property type="protein sequence ID" value="KAK2114878.1"/>
    <property type="molecule type" value="Genomic_DNA"/>
</dbReference>
<evidence type="ECO:0000313" key="3">
    <source>
        <dbReference type="Proteomes" id="UP001266305"/>
    </source>
</evidence>
<evidence type="ECO:0000313" key="2">
    <source>
        <dbReference type="EMBL" id="KAK2114878.1"/>
    </source>
</evidence>
<feature type="region of interest" description="Disordered" evidence="1">
    <location>
        <begin position="127"/>
        <end position="146"/>
    </location>
</feature>
<dbReference type="Proteomes" id="UP001266305">
    <property type="component" value="Unassembled WGS sequence"/>
</dbReference>
<evidence type="ECO:0000256" key="1">
    <source>
        <dbReference type="SAM" id="MobiDB-lite"/>
    </source>
</evidence>
<protein>
    <submittedName>
        <fullName evidence="2">Uncharacterized protein</fullName>
    </submittedName>
</protein>
<accession>A0ABQ9W293</accession>
<gene>
    <name evidence="2" type="ORF">P7K49_005503</name>
</gene>
<feature type="compositionally biased region" description="Polar residues" evidence="1">
    <location>
        <begin position="127"/>
        <end position="141"/>
    </location>
</feature>
<name>A0ABQ9W293_SAGOE</name>
<proteinExistence type="predicted"/>
<sequence>MVRGYDPAANVKAQTALQETDMAMEETWGGAVGKGPSASPGTDFENKSAFGNAAGLLNKYPIPIDAVDKTRTLGEISHPNLDYSDTGKYFLSPKFSHIAAKCFEQLIDDQRLDKLLNVIAPLTISLPSGSSEGRKPQSTAQAKYARANDSPECAQAAAASVTDVTLARVWIHLENILSEHRKCTWSLNEPRLVLRN</sequence>